<accession>A0A5E7QK51</accession>
<dbReference type="AlphaFoldDB" id="A0A5E7QK51"/>
<keyword evidence="1" id="KW-0812">Transmembrane</keyword>
<organism evidence="2 3">
    <name type="scientific">Pseudomonas fluorescens</name>
    <dbReference type="NCBI Taxonomy" id="294"/>
    <lineage>
        <taxon>Bacteria</taxon>
        <taxon>Pseudomonadati</taxon>
        <taxon>Pseudomonadota</taxon>
        <taxon>Gammaproteobacteria</taxon>
        <taxon>Pseudomonadales</taxon>
        <taxon>Pseudomonadaceae</taxon>
        <taxon>Pseudomonas</taxon>
    </lineage>
</organism>
<name>A0A5E7QK51_PSEFL</name>
<keyword evidence="1" id="KW-0472">Membrane</keyword>
<dbReference type="RefSeq" id="WP_154914252.1">
    <property type="nucleotide sequence ID" value="NZ_CABVIK010000038.1"/>
</dbReference>
<evidence type="ECO:0000313" key="2">
    <source>
        <dbReference type="EMBL" id="VVP61680.1"/>
    </source>
</evidence>
<keyword evidence="1" id="KW-1133">Transmembrane helix</keyword>
<evidence type="ECO:0000313" key="3">
    <source>
        <dbReference type="Proteomes" id="UP000349468"/>
    </source>
</evidence>
<evidence type="ECO:0000256" key="1">
    <source>
        <dbReference type="SAM" id="Phobius"/>
    </source>
</evidence>
<protein>
    <recommendedName>
        <fullName evidence="4">DUF2568 domain-containing protein</fullName>
    </recommendedName>
</protein>
<dbReference type="EMBL" id="CABVIK010000038">
    <property type="protein sequence ID" value="VVP61680.1"/>
    <property type="molecule type" value="Genomic_DNA"/>
</dbReference>
<dbReference type="Proteomes" id="UP000349468">
    <property type="component" value="Unassembled WGS sequence"/>
</dbReference>
<proteinExistence type="predicted"/>
<feature type="transmembrane region" description="Helical" evidence="1">
    <location>
        <begin position="69"/>
        <end position="98"/>
    </location>
</feature>
<feature type="transmembrane region" description="Helical" evidence="1">
    <location>
        <begin position="29"/>
        <end position="48"/>
    </location>
</feature>
<sequence>MKKSNQVITRLLDAALLAGLIFGNADAKIFVFRMVSIMVILMFVGVLTMTPDSAEKIQGGSLVKKALGILIRVLYIAALIYAGFPILAAMYATAALFIRISAEAKLSPQVAK</sequence>
<evidence type="ECO:0008006" key="4">
    <source>
        <dbReference type="Google" id="ProtNLM"/>
    </source>
</evidence>
<gene>
    <name evidence="2" type="ORF">PS870_06418</name>
</gene>
<reference evidence="2 3" key="1">
    <citation type="submission" date="2019-09" db="EMBL/GenBank/DDBJ databases">
        <authorList>
            <person name="Chandra G."/>
            <person name="Truman W A."/>
        </authorList>
    </citation>
    <scope>NUCLEOTIDE SEQUENCE [LARGE SCALE GENOMIC DNA]</scope>
    <source>
        <strain evidence="2">PS870</strain>
    </source>
</reference>